<dbReference type="GeneTree" id="ENSGT00940000154738"/>
<organism evidence="7 8">
    <name type="scientific">Electrophorus electricus</name>
    <name type="common">Electric eel</name>
    <name type="synonym">Gymnotus electricus</name>
    <dbReference type="NCBI Taxonomy" id="8005"/>
    <lineage>
        <taxon>Eukaryota</taxon>
        <taxon>Metazoa</taxon>
        <taxon>Chordata</taxon>
        <taxon>Craniata</taxon>
        <taxon>Vertebrata</taxon>
        <taxon>Euteleostomi</taxon>
        <taxon>Actinopterygii</taxon>
        <taxon>Neopterygii</taxon>
        <taxon>Teleostei</taxon>
        <taxon>Ostariophysi</taxon>
        <taxon>Gymnotiformes</taxon>
        <taxon>Gymnotoidei</taxon>
        <taxon>Gymnotidae</taxon>
        <taxon>Electrophorus</taxon>
    </lineage>
</organism>
<evidence type="ECO:0000256" key="3">
    <source>
        <dbReference type="ARBA" id="ARBA00023098"/>
    </source>
</evidence>
<feature type="region of interest" description="Disordered" evidence="5">
    <location>
        <begin position="143"/>
        <end position="170"/>
    </location>
</feature>
<evidence type="ECO:0000259" key="6">
    <source>
        <dbReference type="PROSITE" id="PS51635"/>
    </source>
</evidence>
<feature type="domain" description="PNPLA" evidence="6">
    <location>
        <begin position="428"/>
        <end position="636"/>
    </location>
</feature>
<dbReference type="GO" id="GO:0047499">
    <property type="term" value="F:calcium-independent phospholipase A2 activity"/>
    <property type="evidence" value="ECO:0007669"/>
    <property type="project" value="TreeGrafter"/>
</dbReference>
<gene>
    <name evidence="7" type="primary">PNPLA8</name>
</gene>
<sequence length="683" mass="77094">MTFRMVTDSYVLCVNRAAYLWHTQGQRVVSFLPLCNPSCQLHVKRSVSYRDNYHNWKHRHSQEAKVRRVCHCSTSSLKHKMFLITSISSFNTSACLGCTDLRHRMLRLKNTLESVSKVVSGTQAEVFSRLVFLKHPLPHLSISRNKRKQKSLLRSGESVSPSNSSISSKQTTPLFHPGSFSVNLDETYNYLAQHVNAYFSSFTKTKEKKKEVQTYIDQQPLPGQSHQNSDHMPTHVLAKDQLSSASSVPLLPDSPSSSKKGLGHYIASSAPTVQAFVGNYLVPLVPKLKPEPKSGLSEADKQLPFEDSKQKETAENKEQRTAEEKARRLLLQREKIIARVSVDNRTRALVQALHRTSDVRLYISRVEELSYHLLEFPETRLVAIKEKVIPCLLRLRHPCDPSLKAAVREALALVGYTDPVKSRGIRILSIDGGGTRGLVALQTLQKLEELSGKSIYQLFDYICGVSTGAILGFMLGVYRTPLSECEELYRKLGSDVFKQNVIVGTVKMGWSHAFYDTEVWEKVLKNPDCPKVGDGGLLINNPTALAIHECQCLWPESPLQCVISLGTGRFEAPSKNTTTYTSLKTKLTNVISSATDTEEVHTMLDGLLPPNTYFRFNPHMTEDVALDERRSEKLSQLQAEGLRYLERNEQKLKRAVHKLVQEKSSAQRLCEWFRLRVHMYGGL</sequence>
<name>A0AAY5EHK6_ELEEL</name>
<evidence type="ECO:0000256" key="4">
    <source>
        <dbReference type="PROSITE-ProRule" id="PRU01161"/>
    </source>
</evidence>
<feature type="short sequence motif" description="GXSXG" evidence="4">
    <location>
        <begin position="464"/>
        <end position="468"/>
    </location>
</feature>
<dbReference type="Proteomes" id="UP000314983">
    <property type="component" value="Chromosome 2"/>
</dbReference>
<feature type="region of interest" description="Disordered" evidence="5">
    <location>
        <begin position="292"/>
        <end position="322"/>
    </location>
</feature>
<feature type="active site" description="Nucleophile" evidence="4">
    <location>
        <position position="466"/>
    </location>
</feature>
<dbReference type="Gene3D" id="3.40.1090.10">
    <property type="entry name" value="Cytosolic phospholipase A2 catalytic domain"/>
    <property type="match status" value="2"/>
</dbReference>
<reference evidence="7 8" key="1">
    <citation type="submission" date="2020-05" db="EMBL/GenBank/DDBJ databases">
        <title>Electrophorus electricus (electric eel) genome, fEleEle1, primary haplotype.</title>
        <authorList>
            <person name="Myers G."/>
            <person name="Meyer A."/>
            <person name="Fedrigo O."/>
            <person name="Formenti G."/>
            <person name="Rhie A."/>
            <person name="Tracey A."/>
            <person name="Sims Y."/>
            <person name="Jarvis E.D."/>
        </authorList>
    </citation>
    <scope>NUCLEOTIDE SEQUENCE [LARGE SCALE GENOMIC DNA]</scope>
</reference>
<dbReference type="GO" id="GO:0016020">
    <property type="term" value="C:membrane"/>
    <property type="evidence" value="ECO:0007669"/>
    <property type="project" value="TreeGrafter"/>
</dbReference>
<protein>
    <recommendedName>
        <fullName evidence="6">PNPLA domain-containing protein</fullName>
    </recommendedName>
</protein>
<dbReference type="Pfam" id="PF01734">
    <property type="entry name" value="Patatin"/>
    <property type="match status" value="1"/>
</dbReference>
<evidence type="ECO:0000313" key="8">
    <source>
        <dbReference type="Proteomes" id="UP000314983"/>
    </source>
</evidence>
<dbReference type="GO" id="GO:0016042">
    <property type="term" value="P:lipid catabolic process"/>
    <property type="evidence" value="ECO:0007669"/>
    <property type="project" value="UniProtKB-UniRule"/>
</dbReference>
<comment type="caution">
    <text evidence="4">Lacks conserved residue(s) required for the propagation of feature annotation.</text>
</comment>
<dbReference type="AlphaFoldDB" id="A0AAY5EHK6"/>
<dbReference type="InterPro" id="IPR002641">
    <property type="entry name" value="PNPLA_dom"/>
</dbReference>
<evidence type="ECO:0000313" key="7">
    <source>
        <dbReference type="Ensembl" id="ENSEEEP00000056064.1"/>
    </source>
</evidence>
<dbReference type="PROSITE" id="PS51635">
    <property type="entry name" value="PNPLA"/>
    <property type="match status" value="1"/>
</dbReference>
<dbReference type="SUPFAM" id="SSF52151">
    <property type="entry name" value="FabD/lysophospholipase-like"/>
    <property type="match status" value="1"/>
</dbReference>
<dbReference type="CDD" id="cd07211">
    <property type="entry name" value="Pat_PNPLA8"/>
    <property type="match status" value="1"/>
</dbReference>
<keyword evidence="8" id="KW-1185">Reference proteome</keyword>
<evidence type="ECO:0000256" key="1">
    <source>
        <dbReference type="ARBA" id="ARBA00022801"/>
    </source>
</evidence>
<dbReference type="GO" id="GO:0019369">
    <property type="term" value="P:arachidonate metabolic process"/>
    <property type="evidence" value="ECO:0007669"/>
    <property type="project" value="TreeGrafter"/>
</dbReference>
<dbReference type="InterPro" id="IPR016035">
    <property type="entry name" value="Acyl_Trfase/lysoPLipase"/>
</dbReference>
<keyword evidence="3 4" id="KW-0443">Lipid metabolism</keyword>
<dbReference type="InterPro" id="IPR045217">
    <property type="entry name" value="PNPLA8-like"/>
</dbReference>
<dbReference type="PANTHER" id="PTHR24185">
    <property type="entry name" value="CALCIUM-INDEPENDENT PHOSPHOLIPASE A2-GAMMA"/>
    <property type="match status" value="1"/>
</dbReference>
<dbReference type="Ensembl" id="ENSEEET00000063960.1">
    <property type="protein sequence ID" value="ENSEEEP00000056064.1"/>
    <property type="gene ID" value="ENSEEEG00000019914.2"/>
</dbReference>
<feature type="short sequence motif" description="GXGXXG" evidence="4">
    <location>
        <begin position="432"/>
        <end position="437"/>
    </location>
</feature>
<feature type="compositionally biased region" description="Low complexity" evidence="5">
    <location>
        <begin position="155"/>
        <end position="168"/>
    </location>
</feature>
<accession>A0AAY5EHK6</accession>
<proteinExistence type="predicted"/>
<feature type="active site" description="Proton acceptor" evidence="4">
    <location>
        <position position="623"/>
    </location>
</feature>
<evidence type="ECO:0000256" key="2">
    <source>
        <dbReference type="ARBA" id="ARBA00022963"/>
    </source>
</evidence>
<dbReference type="PANTHER" id="PTHR24185:SF1">
    <property type="entry name" value="CALCIUM-INDEPENDENT PHOSPHOLIPASE A2-GAMMA"/>
    <property type="match status" value="1"/>
</dbReference>
<evidence type="ECO:0000256" key="5">
    <source>
        <dbReference type="SAM" id="MobiDB-lite"/>
    </source>
</evidence>
<reference evidence="7" key="2">
    <citation type="submission" date="2025-08" db="UniProtKB">
        <authorList>
            <consortium name="Ensembl"/>
        </authorList>
    </citation>
    <scope>IDENTIFICATION</scope>
</reference>
<keyword evidence="1 4" id="KW-0378">Hydrolase</keyword>
<reference evidence="7" key="3">
    <citation type="submission" date="2025-09" db="UniProtKB">
        <authorList>
            <consortium name="Ensembl"/>
        </authorList>
    </citation>
    <scope>IDENTIFICATION</scope>
</reference>
<keyword evidence="2 4" id="KW-0442">Lipid degradation</keyword>